<dbReference type="RefSeq" id="WP_378615233.1">
    <property type="nucleotide sequence ID" value="NZ_JBHSAX010000019.1"/>
</dbReference>
<feature type="domain" description="Carboxylesterase type B" evidence="1">
    <location>
        <begin position="4"/>
        <end position="306"/>
    </location>
</feature>
<name>A0ABV8E0Z1_9NOCA</name>
<dbReference type="PANTHER" id="PTHR11559">
    <property type="entry name" value="CARBOXYLESTERASE"/>
    <property type="match status" value="1"/>
</dbReference>
<dbReference type="InterPro" id="IPR029058">
    <property type="entry name" value="AB_hydrolase_fold"/>
</dbReference>
<dbReference type="Pfam" id="PF00135">
    <property type="entry name" value="COesterase"/>
    <property type="match status" value="1"/>
</dbReference>
<dbReference type="InterPro" id="IPR050309">
    <property type="entry name" value="Type-B_Carboxylest/Lipase"/>
</dbReference>
<reference evidence="3" key="1">
    <citation type="journal article" date="2019" name="Int. J. Syst. Evol. Microbiol.">
        <title>The Global Catalogue of Microorganisms (GCM) 10K type strain sequencing project: providing services to taxonomists for standard genome sequencing and annotation.</title>
        <authorList>
            <consortium name="The Broad Institute Genomics Platform"/>
            <consortium name="The Broad Institute Genome Sequencing Center for Infectious Disease"/>
            <person name="Wu L."/>
            <person name="Ma J."/>
        </authorList>
    </citation>
    <scope>NUCLEOTIDE SEQUENCE [LARGE SCALE GENOMIC DNA]</scope>
    <source>
        <strain evidence="3">CGMCC 4.7330</strain>
    </source>
</reference>
<dbReference type="EMBL" id="JBHSAX010000019">
    <property type="protein sequence ID" value="MFC3965451.1"/>
    <property type="molecule type" value="Genomic_DNA"/>
</dbReference>
<organism evidence="2 3">
    <name type="scientific">Nocardia jiangsuensis</name>
    <dbReference type="NCBI Taxonomy" id="1691563"/>
    <lineage>
        <taxon>Bacteria</taxon>
        <taxon>Bacillati</taxon>
        <taxon>Actinomycetota</taxon>
        <taxon>Actinomycetes</taxon>
        <taxon>Mycobacteriales</taxon>
        <taxon>Nocardiaceae</taxon>
        <taxon>Nocardia</taxon>
    </lineage>
</organism>
<accession>A0ABV8E0Z1</accession>
<dbReference type="Proteomes" id="UP001595696">
    <property type="component" value="Unassembled WGS sequence"/>
</dbReference>
<evidence type="ECO:0000313" key="2">
    <source>
        <dbReference type="EMBL" id="MFC3965451.1"/>
    </source>
</evidence>
<evidence type="ECO:0000259" key="1">
    <source>
        <dbReference type="Pfam" id="PF00135"/>
    </source>
</evidence>
<dbReference type="SUPFAM" id="SSF53474">
    <property type="entry name" value="alpha/beta-Hydrolases"/>
    <property type="match status" value="1"/>
</dbReference>
<proteinExistence type="predicted"/>
<dbReference type="InterPro" id="IPR002018">
    <property type="entry name" value="CarbesteraseB"/>
</dbReference>
<keyword evidence="3" id="KW-1185">Reference proteome</keyword>
<protein>
    <submittedName>
        <fullName evidence="2">Carboxylesterase/lipase family protein</fullName>
    </submittedName>
</protein>
<comment type="caution">
    <text evidence="2">The sequence shown here is derived from an EMBL/GenBank/DDBJ whole genome shotgun (WGS) entry which is preliminary data.</text>
</comment>
<gene>
    <name evidence="2" type="ORF">ACFO0B_25965</name>
</gene>
<evidence type="ECO:0000313" key="3">
    <source>
        <dbReference type="Proteomes" id="UP001595696"/>
    </source>
</evidence>
<dbReference type="Gene3D" id="3.40.50.1820">
    <property type="entry name" value="alpha/beta hydrolase"/>
    <property type="match status" value="1"/>
</dbReference>
<sequence length="481" mass="51477">MIEVRSGCGAVRGHRTDGGAVFRGIPYALPPFGPRRFGAPVPVPPWDGVRAALAFGPFVPQPGHPDSIGHLTLNIWSPAPGAARLPVLVWIHGGGYYEGGPDNPHQDGTMLARAGVVLVTLTYRVGVEGFAHLDGAPDNRGILDQLAALHWVRENIAAYGGDPANVTVIGQSAGAGCVAALLAMPAARGLFRRAVPMSVPGTFFTPALAARIAADIAARVGARATRAELSRFAPGALVAATGEVMARMPEYTGRWGRVALTPSPFSPVVDGEVLPCDPWQALAGGAAREVEILTGHTRDEYRLFAAEPGAVTDELIDAAFRWFADHDHYRAAYPDASRAQLHETLHADWLFRMPTLHLADAAHAGGGPVRLYELCWSFRHDQGASHSLDVLLLFGTLTDADARAHPAAIAGAAEQLPALAQQLRDEWVRFARTGDPGWTRYDPHARATRIYGAEVVTGRYPEEPSRAIWREHRFGALTPPG</sequence>